<keyword evidence="2" id="KW-1185">Reference proteome</keyword>
<proteinExistence type="predicted"/>
<dbReference type="InParanoid" id="K4AP53"/>
<dbReference type="EMBL" id="AGNK02006051">
    <property type="status" value="NOT_ANNOTATED_CDS"/>
    <property type="molecule type" value="Genomic_DNA"/>
</dbReference>
<name>K4AP53_SETIT</name>
<protein>
    <submittedName>
        <fullName evidence="1">Uncharacterized protein</fullName>
    </submittedName>
</protein>
<dbReference type="AlphaFoldDB" id="K4AP53"/>
<reference evidence="2" key="1">
    <citation type="journal article" date="2012" name="Nat. Biotechnol.">
        <title>Reference genome sequence of the model plant Setaria.</title>
        <authorList>
            <person name="Bennetzen J.L."/>
            <person name="Schmutz J."/>
            <person name="Wang H."/>
            <person name="Percifield R."/>
            <person name="Hawkins J."/>
            <person name="Pontaroli A.C."/>
            <person name="Estep M."/>
            <person name="Feng L."/>
            <person name="Vaughn J.N."/>
            <person name="Grimwood J."/>
            <person name="Jenkins J."/>
            <person name="Barry K."/>
            <person name="Lindquist E."/>
            <person name="Hellsten U."/>
            <person name="Deshpande S."/>
            <person name="Wang X."/>
            <person name="Wu X."/>
            <person name="Mitros T."/>
            <person name="Triplett J."/>
            <person name="Yang X."/>
            <person name="Ye C.Y."/>
            <person name="Mauro-Herrera M."/>
            <person name="Wang L."/>
            <person name="Li P."/>
            <person name="Sharma M."/>
            <person name="Sharma R."/>
            <person name="Ronald P.C."/>
            <person name="Panaud O."/>
            <person name="Kellogg E.A."/>
            <person name="Brutnell T.P."/>
            <person name="Doust A.N."/>
            <person name="Tuskan G.A."/>
            <person name="Rokhsar D."/>
            <person name="Devos K.M."/>
        </authorList>
    </citation>
    <scope>NUCLEOTIDE SEQUENCE [LARGE SCALE GENOMIC DNA]</scope>
    <source>
        <strain evidence="2">cv. Yugu1</strain>
    </source>
</reference>
<dbReference type="HOGENOM" id="CLU_3320992_0_0_1"/>
<dbReference type="Proteomes" id="UP000004995">
    <property type="component" value="Unassembled WGS sequence"/>
</dbReference>
<dbReference type="Gramene" id="KQK91604">
    <property type="protein sequence ID" value="KQK91604"/>
    <property type="gene ID" value="SETIT_040701mg"/>
</dbReference>
<evidence type="ECO:0000313" key="1">
    <source>
        <dbReference type="EnsemblPlants" id="KQK91604"/>
    </source>
</evidence>
<organism evidence="1 2">
    <name type="scientific">Setaria italica</name>
    <name type="common">Foxtail millet</name>
    <name type="synonym">Panicum italicum</name>
    <dbReference type="NCBI Taxonomy" id="4555"/>
    <lineage>
        <taxon>Eukaryota</taxon>
        <taxon>Viridiplantae</taxon>
        <taxon>Streptophyta</taxon>
        <taxon>Embryophyta</taxon>
        <taxon>Tracheophyta</taxon>
        <taxon>Spermatophyta</taxon>
        <taxon>Magnoliopsida</taxon>
        <taxon>Liliopsida</taxon>
        <taxon>Poales</taxon>
        <taxon>Poaceae</taxon>
        <taxon>PACMAD clade</taxon>
        <taxon>Panicoideae</taxon>
        <taxon>Panicodae</taxon>
        <taxon>Paniceae</taxon>
        <taxon>Cenchrinae</taxon>
        <taxon>Setaria</taxon>
    </lineage>
</organism>
<dbReference type="EnsemblPlants" id="KQK91604">
    <property type="protein sequence ID" value="KQK91604"/>
    <property type="gene ID" value="SETIT_040701mg"/>
</dbReference>
<sequence>MKNSQQRTSIKELERPKVSLARSYLSELISSSSLAPFSV</sequence>
<evidence type="ECO:0000313" key="2">
    <source>
        <dbReference type="Proteomes" id="UP000004995"/>
    </source>
</evidence>
<accession>K4AP53</accession>
<reference evidence="1" key="2">
    <citation type="submission" date="2018-08" db="UniProtKB">
        <authorList>
            <consortium name="EnsemblPlants"/>
        </authorList>
    </citation>
    <scope>IDENTIFICATION</scope>
    <source>
        <strain evidence="1">Yugu1</strain>
    </source>
</reference>